<name>A0ABR0B271_9CRUS</name>
<dbReference type="EMBL" id="JAOYFB010000040">
    <property type="protein sequence ID" value="KAK4035793.1"/>
    <property type="molecule type" value="Genomic_DNA"/>
</dbReference>
<comment type="caution">
    <text evidence="1">The sequence shown here is derived from an EMBL/GenBank/DDBJ whole genome shotgun (WGS) entry which is preliminary data.</text>
</comment>
<evidence type="ECO:0000313" key="2">
    <source>
        <dbReference type="Proteomes" id="UP001234178"/>
    </source>
</evidence>
<evidence type="ECO:0000313" key="1">
    <source>
        <dbReference type="EMBL" id="KAK4035793.1"/>
    </source>
</evidence>
<accession>A0ABR0B271</accession>
<keyword evidence="2" id="KW-1185">Reference proteome</keyword>
<proteinExistence type="predicted"/>
<protein>
    <submittedName>
        <fullName evidence="1">Uncharacterized protein</fullName>
    </submittedName>
</protein>
<sequence length="72" mass="8352">MGWEILDDAQRWKHLKTTVLLPPGESVNSQQNLKRKSSESYNAIDCAGAPIIDWGLHCRHDLDHQQKRWESI</sequence>
<dbReference type="Proteomes" id="UP001234178">
    <property type="component" value="Unassembled WGS sequence"/>
</dbReference>
<gene>
    <name evidence="1" type="ORF">OUZ56_027876</name>
</gene>
<organism evidence="1 2">
    <name type="scientific">Daphnia magna</name>
    <dbReference type="NCBI Taxonomy" id="35525"/>
    <lineage>
        <taxon>Eukaryota</taxon>
        <taxon>Metazoa</taxon>
        <taxon>Ecdysozoa</taxon>
        <taxon>Arthropoda</taxon>
        <taxon>Crustacea</taxon>
        <taxon>Branchiopoda</taxon>
        <taxon>Diplostraca</taxon>
        <taxon>Cladocera</taxon>
        <taxon>Anomopoda</taxon>
        <taxon>Daphniidae</taxon>
        <taxon>Daphnia</taxon>
    </lineage>
</organism>
<reference evidence="1 2" key="1">
    <citation type="journal article" date="2023" name="Nucleic Acids Res.">
        <title>The hologenome of Daphnia magna reveals possible DNA methylation and microbiome-mediated evolution of the host genome.</title>
        <authorList>
            <person name="Chaturvedi A."/>
            <person name="Li X."/>
            <person name="Dhandapani V."/>
            <person name="Marshall H."/>
            <person name="Kissane S."/>
            <person name="Cuenca-Cambronero M."/>
            <person name="Asole G."/>
            <person name="Calvet F."/>
            <person name="Ruiz-Romero M."/>
            <person name="Marangio P."/>
            <person name="Guigo R."/>
            <person name="Rago D."/>
            <person name="Mirbahai L."/>
            <person name="Eastwood N."/>
            <person name="Colbourne J.K."/>
            <person name="Zhou J."/>
            <person name="Mallon E."/>
            <person name="Orsini L."/>
        </authorList>
    </citation>
    <scope>NUCLEOTIDE SEQUENCE [LARGE SCALE GENOMIC DNA]</scope>
    <source>
        <strain evidence="1">LRV0_1</strain>
    </source>
</reference>